<dbReference type="PANTHER" id="PTHR30024">
    <property type="entry name" value="ALIPHATIC SULFONATES-BINDING PROTEIN-RELATED"/>
    <property type="match status" value="1"/>
</dbReference>
<name>A0A1M6FC55_MALRU</name>
<keyword evidence="3" id="KW-1185">Reference proteome</keyword>
<evidence type="ECO:0000313" key="2">
    <source>
        <dbReference type="EMBL" id="SHI95300.1"/>
    </source>
</evidence>
<proteinExistence type="predicted"/>
<gene>
    <name evidence="2" type="ORF">SAMN02745165_01233</name>
</gene>
<organism evidence="2 3">
    <name type="scientific">Malonomonas rubra DSM 5091</name>
    <dbReference type="NCBI Taxonomy" id="1122189"/>
    <lineage>
        <taxon>Bacteria</taxon>
        <taxon>Pseudomonadati</taxon>
        <taxon>Thermodesulfobacteriota</taxon>
        <taxon>Desulfuromonadia</taxon>
        <taxon>Desulfuromonadales</taxon>
        <taxon>Geopsychrobacteraceae</taxon>
        <taxon>Malonomonas</taxon>
    </lineage>
</organism>
<dbReference type="Proteomes" id="UP000184171">
    <property type="component" value="Unassembled WGS sequence"/>
</dbReference>
<dbReference type="EMBL" id="FQZT01000003">
    <property type="protein sequence ID" value="SHI95300.1"/>
    <property type="molecule type" value="Genomic_DNA"/>
</dbReference>
<dbReference type="AlphaFoldDB" id="A0A1M6FC55"/>
<reference evidence="2 3" key="1">
    <citation type="submission" date="2016-11" db="EMBL/GenBank/DDBJ databases">
        <authorList>
            <person name="Jaros S."/>
            <person name="Januszkiewicz K."/>
            <person name="Wedrychowicz H."/>
        </authorList>
    </citation>
    <scope>NUCLEOTIDE SEQUENCE [LARGE SCALE GENOMIC DNA]</scope>
    <source>
        <strain evidence="2 3">DSM 5091</strain>
    </source>
</reference>
<dbReference type="STRING" id="1122189.SAMN02745165_01233"/>
<dbReference type="OrthoDB" id="5516036at2"/>
<dbReference type="RefSeq" id="WP_139249318.1">
    <property type="nucleotide sequence ID" value="NZ_FQZT01000003.1"/>
</dbReference>
<protein>
    <submittedName>
        <fullName evidence="2">NitT/TauT family transport system substrate-binding protein</fullName>
    </submittedName>
</protein>
<sequence length="374" mass="41649">MKKCFLLLISLLLFLPACTQQPEPLPIIRLGHAPHDHHAAIYIAAQLPEYFHQHGGIYLQEVKFKEEYRLIENGKPIATLLVQGSTGGAQLVRKLSEKQLDVVLGGVPAMLAQIDDGSSLKIVAPLMSEGAGLILHNSLPANDWAGFIALVKQRKQPLRIGYKTKNSVQNLIFEQALNAEGISFAKENSNAGVEVLVLNMHGPKNLIPALENGLIDGFVVMQPFAALAEYQRVGKMVARLRDLPPEHQWVDHPCCAIAANGNLLMREDKLLSKLTALLMRANLYLQQHPQEGAELVAKWLGKPLEVELMSLPTIHYLTDFSDDWQRGIDVWIENMQERGSFDGALGKERDADNAADLIYHQPTYDKVRELLDSR</sequence>
<dbReference type="SUPFAM" id="SSF53850">
    <property type="entry name" value="Periplasmic binding protein-like II"/>
    <property type="match status" value="1"/>
</dbReference>
<feature type="chain" id="PRO_5012115906" evidence="1">
    <location>
        <begin position="20"/>
        <end position="374"/>
    </location>
</feature>
<evidence type="ECO:0000313" key="3">
    <source>
        <dbReference type="Proteomes" id="UP000184171"/>
    </source>
</evidence>
<accession>A0A1M6FC55</accession>
<dbReference type="Pfam" id="PF13379">
    <property type="entry name" value="NMT1_2"/>
    <property type="match status" value="1"/>
</dbReference>
<evidence type="ECO:0000256" key="1">
    <source>
        <dbReference type="SAM" id="SignalP"/>
    </source>
</evidence>
<feature type="signal peptide" evidence="1">
    <location>
        <begin position="1"/>
        <end position="19"/>
    </location>
</feature>
<dbReference type="Gene3D" id="3.40.190.10">
    <property type="entry name" value="Periplasmic binding protein-like II"/>
    <property type="match status" value="1"/>
</dbReference>
<keyword evidence="1" id="KW-0732">Signal</keyword>
<dbReference type="PANTHER" id="PTHR30024:SF42">
    <property type="entry name" value="ALIPHATIC SULFONATES-BINDING PROTEIN-RELATED"/>
    <property type="match status" value="1"/>
</dbReference>